<organism evidence="1 2">
    <name type="scientific">Aspergillus tanneri</name>
    <dbReference type="NCBI Taxonomy" id="1220188"/>
    <lineage>
        <taxon>Eukaryota</taxon>
        <taxon>Fungi</taxon>
        <taxon>Dikarya</taxon>
        <taxon>Ascomycota</taxon>
        <taxon>Pezizomycotina</taxon>
        <taxon>Eurotiomycetes</taxon>
        <taxon>Eurotiomycetidae</taxon>
        <taxon>Eurotiales</taxon>
        <taxon>Aspergillaceae</taxon>
        <taxon>Aspergillus</taxon>
        <taxon>Aspergillus subgen. Circumdati</taxon>
    </lineage>
</organism>
<dbReference type="VEuPathDB" id="FungiDB:EYZ11_012982"/>
<gene>
    <name evidence="1" type="ORF">ATNIH1004_000084</name>
</gene>
<comment type="caution">
    <text evidence="1">The sequence shown here is derived from an EMBL/GenBank/DDBJ whole genome shotgun (WGS) entry which is preliminary data.</text>
</comment>
<name>A0A5M9MYZ4_9EURO</name>
<accession>A0A5M9MYZ4</accession>
<protein>
    <recommendedName>
        <fullName evidence="3">Protein kinase domain-containing protein</fullName>
    </recommendedName>
</protein>
<dbReference type="OrthoDB" id="4062651at2759"/>
<dbReference type="AlphaFoldDB" id="A0A5M9MYZ4"/>
<proteinExistence type="predicted"/>
<sequence length="119" mass="12651">MAIISKETGIGGLNYIHNKLGLAHEHVDSKNILLSYTTCRVKLGALLVDLKEPGTSGRNPGTLQLARPQDVSDLCNEFIQQSATLSAEALLKVSKPSVLPSAANKISTTFFSSSQELAA</sequence>
<dbReference type="GeneID" id="54322786"/>
<dbReference type="EMBL" id="QUQM01000002">
    <property type="protein sequence ID" value="KAA8651206.1"/>
    <property type="molecule type" value="Genomic_DNA"/>
</dbReference>
<dbReference type="RefSeq" id="XP_033430567.1">
    <property type="nucleotide sequence ID" value="XM_033564810.1"/>
</dbReference>
<evidence type="ECO:0008006" key="3">
    <source>
        <dbReference type="Google" id="ProtNLM"/>
    </source>
</evidence>
<reference evidence="1 2" key="1">
    <citation type="submission" date="2019-08" db="EMBL/GenBank/DDBJ databases">
        <title>The genome sequence of a newly discovered highly antifungal drug resistant Aspergillus species, Aspergillus tanneri NIH 1004.</title>
        <authorList>
            <person name="Mounaud S."/>
            <person name="Singh I."/>
            <person name="Joardar V."/>
            <person name="Pakala S."/>
            <person name="Pakala S."/>
            <person name="Venepally P."/>
            <person name="Chung J.K."/>
            <person name="Losada L."/>
            <person name="Nierman W.C."/>
        </authorList>
    </citation>
    <scope>NUCLEOTIDE SEQUENCE [LARGE SCALE GENOMIC DNA]</scope>
    <source>
        <strain evidence="1 2">NIH1004</strain>
    </source>
</reference>
<evidence type="ECO:0000313" key="1">
    <source>
        <dbReference type="EMBL" id="KAA8651206.1"/>
    </source>
</evidence>
<evidence type="ECO:0000313" key="2">
    <source>
        <dbReference type="Proteomes" id="UP000324241"/>
    </source>
</evidence>
<dbReference type="Proteomes" id="UP000324241">
    <property type="component" value="Unassembled WGS sequence"/>
</dbReference>